<comment type="caution">
    <text evidence="1">The sequence shown here is derived from an EMBL/GenBank/DDBJ whole genome shotgun (WGS) entry which is preliminary data.</text>
</comment>
<evidence type="ECO:0008006" key="2">
    <source>
        <dbReference type="Google" id="ProtNLM"/>
    </source>
</evidence>
<sequence>MILFIDTGIAFGMTKNVSDAGYVCMETLPYGKYGRLVGQGYDNVVVGTTQYGLRSLLSRADQVVFCDNGIKLPVGDGWIAPGRKEICELDKLKALKVMRDIGFDTVPSEHVVGLSGLFGILEAWGFRGVVKIDSFYRGLVESTVITSMDDAVSFIKKLGNVFGSYAFMMDFRVDEWIEYDAEWGIDAFVENGKVKRPWFLGVENGKGYLSLVTDSAMKDFIKVLEKEVLEGYNCVVSIEFLVSGDSAYLSDINFRWGHPFSLIFPVVIENWEEFLLNWNEGSIPSVKGRFIGGRIEEGKPWERLPLVDNFVPRRSVRIISENKEYHIPLEGDPVIGVTAGYGNTLGEVVKMIGGDTAWADDLLDCWGNFIDIPRD</sequence>
<accession>A0A7V3J9C0</accession>
<protein>
    <recommendedName>
        <fullName evidence="2">ATP-grasp domain-containing protein</fullName>
    </recommendedName>
</protein>
<gene>
    <name evidence="1" type="ORF">ENV41_01220</name>
</gene>
<organism evidence="1">
    <name type="scientific">candidate division CPR3 bacterium</name>
    <dbReference type="NCBI Taxonomy" id="2268181"/>
    <lineage>
        <taxon>Bacteria</taxon>
        <taxon>Bacteria division CPR3</taxon>
    </lineage>
</organism>
<dbReference type="AlphaFoldDB" id="A0A7V3J9C0"/>
<dbReference type="SUPFAM" id="SSF56059">
    <property type="entry name" value="Glutathione synthetase ATP-binding domain-like"/>
    <property type="match status" value="1"/>
</dbReference>
<dbReference type="EMBL" id="DTGG01000038">
    <property type="protein sequence ID" value="HFZ08740.1"/>
    <property type="molecule type" value="Genomic_DNA"/>
</dbReference>
<name>A0A7V3J9C0_UNCC3</name>
<reference evidence="1" key="1">
    <citation type="journal article" date="2020" name="mSystems">
        <title>Genome- and Community-Level Interaction Insights into Carbon Utilization and Element Cycling Functions of Hydrothermarchaeota in Hydrothermal Sediment.</title>
        <authorList>
            <person name="Zhou Z."/>
            <person name="Liu Y."/>
            <person name="Xu W."/>
            <person name="Pan J."/>
            <person name="Luo Z.H."/>
            <person name="Li M."/>
        </authorList>
    </citation>
    <scope>NUCLEOTIDE SEQUENCE [LARGE SCALE GENOMIC DNA]</scope>
    <source>
        <strain evidence="1">SpSt-757</strain>
    </source>
</reference>
<evidence type="ECO:0000313" key="1">
    <source>
        <dbReference type="EMBL" id="HFZ08740.1"/>
    </source>
</evidence>
<proteinExistence type="predicted"/>